<name>A0A2X4WRG3_LEDLE</name>
<comment type="similarity">
    <text evidence="3">Belongs to the CheD family.</text>
</comment>
<dbReference type="InterPro" id="IPR011324">
    <property type="entry name" value="Cytotoxic_necrot_fac-like_cat"/>
</dbReference>
<dbReference type="GO" id="GO:0050568">
    <property type="term" value="F:protein-glutamine glutaminase activity"/>
    <property type="evidence" value="ECO:0007669"/>
    <property type="project" value="UniProtKB-UniRule"/>
</dbReference>
<keyword evidence="2 3" id="KW-0378">Hydrolase</keyword>
<dbReference type="EMBL" id="LS483476">
    <property type="protein sequence ID" value="SQI60210.1"/>
    <property type="molecule type" value="Genomic_DNA"/>
</dbReference>
<dbReference type="Proteomes" id="UP000249134">
    <property type="component" value="Chromosome 1"/>
</dbReference>
<dbReference type="PANTHER" id="PTHR35147">
    <property type="entry name" value="CHEMORECEPTOR GLUTAMINE DEAMIDASE CHED-RELATED"/>
    <property type="match status" value="1"/>
</dbReference>
<dbReference type="CDD" id="cd16352">
    <property type="entry name" value="CheD"/>
    <property type="match status" value="1"/>
</dbReference>
<dbReference type="KEGG" id="blen:NCTC4824_02644"/>
<dbReference type="SUPFAM" id="SSF64438">
    <property type="entry name" value="CNF1/YfiH-like putative cysteine hydrolases"/>
    <property type="match status" value="1"/>
</dbReference>
<dbReference type="GO" id="GO:0006935">
    <property type="term" value="P:chemotaxis"/>
    <property type="evidence" value="ECO:0007669"/>
    <property type="project" value="UniProtKB-UniRule"/>
</dbReference>
<evidence type="ECO:0000313" key="5">
    <source>
        <dbReference type="Proteomes" id="UP000249134"/>
    </source>
</evidence>
<gene>
    <name evidence="3 4" type="primary">cheD</name>
    <name evidence="4" type="ORF">NCTC4824_02644</name>
</gene>
<dbReference type="Pfam" id="PF03975">
    <property type="entry name" value="CheD"/>
    <property type="match status" value="1"/>
</dbReference>
<reference evidence="4 5" key="1">
    <citation type="submission" date="2018-06" db="EMBL/GenBank/DDBJ databases">
        <authorList>
            <consortium name="Pathogen Informatics"/>
            <person name="Doyle S."/>
        </authorList>
    </citation>
    <scope>NUCLEOTIDE SEQUENCE [LARGE SCALE GENOMIC DNA]</scope>
    <source>
        <strain evidence="4 5">NCTC4824</strain>
    </source>
</reference>
<dbReference type="HAMAP" id="MF_01440">
    <property type="entry name" value="CheD"/>
    <property type="match status" value="1"/>
</dbReference>
<evidence type="ECO:0000256" key="3">
    <source>
        <dbReference type="HAMAP-Rule" id="MF_01440"/>
    </source>
</evidence>
<protein>
    <recommendedName>
        <fullName evidence="3">Probable chemoreceptor glutamine deamidase CheD</fullName>
        <ecNumber evidence="3">3.5.1.44</ecNumber>
    </recommendedName>
</protein>
<keyword evidence="5" id="KW-1185">Reference proteome</keyword>
<dbReference type="RefSeq" id="WP_066139609.1">
    <property type="nucleotide sequence ID" value="NZ_CBCSGM010000001.1"/>
</dbReference>
<comment type="catalytic activity">
    <reaction evidence="3">
        <text>L-glutaminyl-[protein] + H2O = L-glutamyl-[protein] + NH4(+)</text>
        <dbReference type="Rhea" id="RHEA:16441"/>
        <dbReference type="Rhea" id="RHEA-COMP:10207"/>
        <dbReference type="Rhea" id="RHEA-COMP:10208"/>
        <dbReference type="ChEBI" id="CHEBI:15377"/>
        <dbReference type="ChEBI" id="CHEBI:28938"/>
        <dbReference type="ChEBI" id="CHEBI:29973"/>
        <dbReference type="ChEBI" id="CHEBI:30011"/>
        <dbReference type="EC" id="3.5.1.44"/>
    </reaction>
</comment>
<comment type="function">
    <text evidence="3">Probably deamidates glutamine residues to glutamate on methyl-accepting chemotaxis receptors (MCPs), playing an important role in chemotaxis.</text>
</comment>
<proteinExistence type="inferred from homology"/>
<evidence type="ECO:0000256" key="1">
    <source>
        <dbReference type="ARBA" id="ARBA00022500"/>
    </source>
</evidence>
<evidence type="ECO:0000313" key="4">
    <source>
        <dbReference type="EMBL" id="SQI60210.1"/>
    </source>
</evidence>
<dbReference type="EC" id="3.5.1.44" evidence="3"/>
<dbReference type="STRING" id="1348624.GCA_001591545_01693"/>
<dbReference type="InterPro" id="IPR038592">
    <property type="entry name" value="CheD-like_sf"/>
</dbReference>
<dbReference type="PANTHER" id="PTHR35147:SF1">
    <property type="entry name" value="CHEMORECEPTOR GLUTAMINE DEAMIDASE CHED-RELATED"/>
    <property type="match status" value="1"/>
</dbReference>
<organism evidence="4 5">
    <name type="scientific">Lederbergia lenta</name>
    <name type="common">Bacillus lentus</name>
    <dbReference type="NCBI Taxonomy" id="1467"/>
    <lineage>
        <taxon>Bacteria</taxon>
        <taxon>Bacillati</taxon>
        <taxon>Bacillota</taxon>
        <taxon>Bacilli</taxon>
        <taxon>Bacillales</taxon>
        <taxon>Bacillaceae</taxon>
        <taxon>Lederbergia</taxon>
    </lineage>
</organism>
<accession>A0A2X4WRG3</accession>
<evidence type="ECO:0000256" key="2">
    <source>
        <dbReference type="ARBA" id="ARBA00022801"/>
    </source>
</evidence>
<dbReference type="InterPro" id="IPR005659">
    <property type="entry name" value="Chemorcpt_Glu_NH3ase_CheD"/>
</dbReference>
<dbReference type="Gene3D" id="3.30.1330.200">
    <property type="match status" value="1"/>
</dbReference>
<dbReference type="AlphaFoldDB" id="A0A2X4WRG3"/>
<sequence length="164" mass="17747">MSETVIRVGIADMKIVQAPNKIRTLGLGSCVGVIIYDPNKKMAGMAHIMLPDSSLAKGNKAMNVAKFADTAIKALTKELITLGANRSNLKAKISGGAQMFQFSSKNEQMRIGPRNVEAVKKELQKLNIQLISEDTGGNSGRTIEFNPDSLALQINTVYQDQVVI</sequence>
<keyword evidence="1 3" id="KW-0145">Chemotaxis</keyword>